<reference evidence="2" key="2">
    <citation type="submission" date="2022-06" db="UniProtKB">
        <authorList>
            <consortium name="EnsemblMetazoa"/>
        </authorList>
    </citation>
    <scope>IDENTIFICATION</scope>
    <source>
        <strain evidence="2">DF5081</strain>
    </source>
</reference>
<proteinExistence type="predicted"/>
<name>A0A8R1DYL5_CAEJA</name>
<evidence type="ECO:0000256" key="1">
    <source>
        <dbReference type="SAM" id="SignalP"/>
    </source>
</evidence>
<evidence type="ECO:0008006" key="4">
    <source>
        <dbReference type="Google" id="ProtNLM"/>
    </source>
</evidence>
<dbReference type="Proteomes" id="UP000005237">
    <property type="component" value="Unassembled WGS sequence"/>
</dbReference>
<accession>A0A8R1DYL5</accession>
<protein>
    <recommendedName>
        <fullName evidence="4">Saposin B-type domain-containing protein</fullName>
    </recommendedName>
</protein>
<keyword evidence="1" id="KW-0732">Signal</keyword>
<organism evidence="2 3">
    <name type="scientific">Caenorhabditis japonica</name>
    <dbReference type="NCBI Taxonomy" id="281687"/>
    <lineage>
        <taxon>Eukaryota</taxon>
        <taxon>Metazoa</taxon>
        <taxon>Ecdysozoa</taxon>
        <taxon>Nematoda</taxon>
        <taxon>Chromadorea</taxon>
        <taxon>Rhabditida</taxon>
        <taxon>Rhabditina</taxon>
        <taxon>Rhabditomorpha</taxon>
        <taxon>Rhabditoidea</taxon>
        <taxon>Rhabditidae</taxon>
        <taxon>Peloderinae</taxon>
        <taxon>Caenorhabditis</taxon>
    </lineage>
</organism>
<evidence type="ECO:0000313" key="3">
    <source>
        <dbReference type="Proteomes" id="UP000005237"/>
    </source>
</evidence>
<dbReference type="EnsemblMetazoa" id="CJA15454.1">
    <property type="protein sequence ID" value="CJA15454.1"/>
    <property type="gene ID" value="WBGene00134658"/>
</dbReference>
<sequence>MNSFIPLLAFPILILLIPFSAAQTPISCAFCIAGVGQINQQVLTATPDVQAQMGLQASQGCDQIPVQQVRQACRLTMNDHFNAFYSVC</sequence>
<feature type="chain" id="PRO_5035918573" description="Saposin B-type domain-containing protein" evidence="1">
    <location>
        <begin position="23"/>
        <end position="88"/>
    </location>
</feature>
<keyword evidence="3" id="KW-1185">Reference proteome</keyword>
<dbReference type="AlphaFoldDB" id="A0A8R1DYL5"/>
<feature type="signal peptide" evidence="1">
    <location>
        <begin position="1"/>
        <end position="22"/>
    </location>
</feature>
<evidence type="ECO:0000313" key="2">
    <source>
        <dbReference type="EnsemblMetazoa" id="CJA15454.1"/>
    </source>
</evidence>
<reference evidence="3" key="1">
    <citation type="submission" date="2010-08" db="EMBL/GenBank/DDBJ databases">
        <authorList>
            <consortium name="Caenorhabditis japonica Sequencing Consortium"/>
            <person name="Wilson R.K."/>
        </authorList>
    </citation>
    <scope>NUCLEOTIDE SEQUENCE [LARGE SCALE GENOMIC DNA]</scope>
    <source>
        <strain evidence="3">DF5081</strain>
    </source>
</reference>